<feature type="repeat" description="ANK" evidence="3">
    <location>
        <begin position="971"/>
        <end position="1003"/>
    </location>
</feature>
<dbReference type="Gene3D" id="1.10.510.10">
    <property type="entry name" value="Transferase(Phosphotransferase) domain 1"/>
    <property type="match status" value="1"/>
</dbReference>
<keyword evidence="7" id="KW-1185">Reference proteome</keyword>
<feature type="repeat" description="ANK" evidence="3">
    <location>
        <begin position="812"/>
        <end position="844"/>
    </location>
</feature>
<dbReference type="Gene3D" id="1.25.40.20">
    <property type="entry name" value="Ankyrin repeat-containing domain"/>
    <property type="match status" value="4"/>
</dbReference>
<feature type="region of interest" description="Disordered" evidence="4">
    <location>
        <begin position="1091"/>
        <end position="1122"/>
    </location>
</feature>
<feature type="domain" description="Protein kinase" evidence="5">
    <location>
        <begin position="94"/>
        <end position="383"/>
    </location>
</feature>
<evidence type="ECO:0000313" key="7">
    <source>
        <dbReference type="Proteomes" id="UP001161017"/>
    </source>
</evidence>
<dbReference type="PROSITE" id="PS50297">
    <property type="entry name" value="ANK_REP_REGION"/>
    <property type="match status" value="3"/>
</dbReference>
<dbReference type="Pfam" id="PF00023">
    <property type="entry name" value="Ank"/>
    <property type="match status" value="2"/>
</dbReference>
<evidence type="ECO:0000256" key="2">
    <source>
        <dbReference type="ARBA" id="ARBA00023043"/>
    </source>
</evidence>
<dbReference type="PROSITE" id="PS00108">
    <property type="entry name" value="PROTEIN_KINASE_ST"/>
    <property type="match status" value="1"/>
</dbReference>
<dbReference type="PANTHER" id="PTHR24198:SF165">
    <property type="entry name" value="ANKYRIN REPEAT-CONTAINING PROTEIN-RELATED"/>
    <property type="match status" value="1"/>
</dbReference>
<evidence type="ECO:0000256" key="1">
    <source>
        <dbReference type="ARBA" id="ARBA00022737"/>
    </source>
</evidence>
<keyword evidence="1" id="KW-0677">Repeat</keyword>
<organism evidence="6 7">
    <name type="scientific">Ramalina farinacea</name>
    <dbReference type="NCBI Taxonomy" id="258253"/>
    <lineage>
        <taxon>Eukaryota</taxon>
        <taxon>Fungi</taxon>
        <taxon>Dikarya</taxon>
        <taxon>Ascomycota</taxon>
        <taxon>Pezizomycotina</taxon>
        <taxon>Lecanoromycetes</taxon>
        <taxon>OSLEUM clade</taxon>
        <taxon>Lecanoromycetidae</taxon>
        <taxon>Lecanorales</taxon>
        <taxon>Lecanorineae</taxon>
        <taxon>Ramalinaceae</taxon>
        <taxon>Ramalina</taxon>
    </lineage>
</organism>
<dbReference type="SMART" id="SM00220">
    <property type="entry name" value="S_TKc"/>
    <property type="match status" value="1"/>
</dbReference>
<protein>
    <recommendedName>
        <fullName evidence="5">Protein kinase domain-containing protein</fullName>
    </recommendedName>
</protein>
<dbReference type="AlphaFoldDB" id="A0AA43QUE5"/>
<evidence type="ECO:0000256" key="4">
    <source>
        <dbReference type="SAM" id="MobiDB-lite"/>
    </source>
</evidence>
<dbReference type="InterPro" id="IPR008271">
    <property type="entry name" value="Ser/Thr_kinase_AS"/>
</dbReference>
<dbReference type="PROSITE" id="PS50011">
    <property type="entry name" value="PROTEIN_KINASE_DOM"/>
    <property type="match status" value="1"/>
</dbReference>
<dbReference type="SUPFAM" id="SSF56112">
    <property type="entry name" value="Protein kinase-like (PK-like)"/>
    <property type="match status" value="1"/>
</dbReference>
<feature type="compositionally biased region" description="Polar residues" evidence="4">
    <location>
        <begin position="1098"/>
        <end position="1112"/>
    </location>
</feature>
<dbReference type="SMART" id="SM00248">
    <property type="entry name" value="ANK"/>
    <property type="match status" value="9"/>
</dbReference>
<keyword evidence="2 3" id="KW-0040">ANK repeat</keyword>
<gene>
    <name evidence="6" type="ORF">OHK93_004614</name>
</gene>
<evidence type="ECO:0000313" key="6">
    <source>
        <dbReference type="EMBL" id="MDI1492831.1"/>
    </source>
</evidence>
<evidence type="ECO:0000259" key="5">
    <source>
        <dbReference type="PROSITE" id="PS50011"/>
    </source>
</evidence>
<dbReference type="PANTHER" id="PTHR24198">
    <property type="entry name" value="ANKYRIN REPEAT AND PROTEIN KINASE DOMAIN-CONTAINING PROTEIN"/>
    <property type="match status" value="1"/>
</dbReference>
<dbReference type="GO" id="GO:0005524">
    <property type="term" value="F:ATP binding"/>
    <property type="evidence" value="ECO:0007669"/>
    <property type="project" value="InterPro"/>
</dbReference>
<feature type="repeat" description="ANK" evidence="3">
    <location>
        <begin position="560"/>
        <end position="592"/>
    </location>
</feature>
<dbReference type="SUPFAM" id="SSF48403">
    <property type="entry name" value="Ankyrin repeat"/>
    <property type="match status" value="1"/>
</dbReference>
<dbReference type="InterPro" id="IPR000719">
    <property type="entry name" value="Prot_kinase_dom"/>
</dbReference>
<proteinExistence type="predicted"/>
<accession>A0AA43QUE5</accession>
<dbReference type="Proteomes" id="UP001161017">
    <property type="component" value="Unassembled WGS sequence"/>
</dbReference>
<sequence>MEDQSGSQRATVDIHGSRAISHRHFNARSSHEWSIDARSRETTQSESEIAFYSKSQSVLDPLSSSSALRLPLKTLKDFVLLLQYSGIEGPAVSISNQSYIGKGSQFVVYKQTIIRPRERGTSNQLVAAKQPKYVFNTQQRLDLGDSGTKRQLHDLHLEVVALTHPMLRAHPNIIHLIAWGREGQDWHHPLVLFLELAEYDLQGLMSEKGSHMPWEHKYQICCNIAAGLDVIHDNSLAHGDLKPANVLICISDEGKLRAKIADFGFCVDEEERTDLAQMVIGTRGWQAPEIENGKCLVRQLALADNYSYGLVVWSVFLLDGECPPPSLLFQSRLEAATQSFQQIMDDVPTFMREPLSSVPQRLLQTEVSERALRVSAIIASHFMSQGERCEDCSTSLPGHLLFNMALQYSQDDKDPALLLQSMCAASDQGYIPAQAVLSRGFAYVGEPIPREIQQHLPGYLANAVSSGSLLARESLKAIDIEAFADAKDRFQDEGGFNQFYTEIRSETLQNLANEIPSNQVMLVTYGHDWIHWFAIYASCQDLKTYLGRGSKFDINSRTSTGETALYLACLRGNWDIAEELLGQGASPSVKCTQANVTCLHWLFAFDECLQDVVTSHLIKGGADIHAISSMDMPIYHYPFTLPRGSPLFWSVVMQCHHAIAALLDNGADPLLRCGNDPYVYDERIRVLDTVREDRKPCSVADHRTLGLSSLDVAANIGDPFIFQHLHASAAWVDVNDTDEEGLAAIHRLAGPRIDRTLMSNAYDRKVFQGSLETQRSSIEQVVSSIIKLGGDINMPVMPCRQNEATVEESRIVGFTPLMLAMMEGNLELLEILLQSGANPRLTTETNKTVLMCLDHPFHLSSSAAEHLYLNAVKLLVTHGAKIHHRSAKGETAALVAASFQFTSVIEYLLSQGVDPDQVSVSEISRNMWTFLALGEPSPDEDIATANLLERYVFPLADHQKRYRILEEADEDGSSLLHYYARSGMIHCVRALLDVGCELNKASRNRRFRGQVNGPRTRTQWRMTPLDMAIKGKEEVKNPDHTGQFSPNYRGELSQRMDAMVCLLREAGGIEIKDSTILEDEISEDELDRWRAKRRGKTHGQQILPNDSETVTTGGEKIHESAD</sequence>
<reference evidence="6" key="1">
    <citation type="journal article" date="2023" name="Genome Biol. Evol.">
        <title>First Whole Genome Sequence and Flow Cytometry Genome Size Data for the Lichen-Forming Fungus Ramalina farinacea (Ascomycota).</title>
        <authorList>
            <person name="Llewellyn T."/>
            <person name="Mian S."/>
            <person name="Hill R."/>
            <person name="Leitch I.J."/>
            <person name="Gaya E."/>
        </authorList>
    </citation>
    <scope>NUCLEOTIDE SEQUENCE</scope>
    <source>
        <strain evidence="6">LIQ254RAFAR</strain>
    </source>
</reference>
<dbReference type="InterPro" id="IPR036770">
    <property type="entry name" value="Ankyrin_rpt-contain_sf"/>
</dbReference>
<dbReference type="Pfam" id="PF00069">
    <property type="entry name" value="Pkinase"/>
    <property type="match status" value="1"/>
</dbReference>
<dbReference type="CDD" id="cd00180">
    <property type="entry name" value="PKc"/>
    <property type="match status" value="1"/>
</dbReference>
<dbReference type="PROSITE" id="PS50088">
    <property type="entry name" value="ANK_REPEAT"/>
    <property type="match status" value="3"/>
</dbReference>
<dbReference type="GO" id="GO:0004672">
    <property type="term" value="F:protein kinase activity"/>
    <property type="evidence" value="ECO:0007669"/>
    <property type="project" value="InterPro"/>
</dbReference>
<dbReference type="InterPro" id="IPR011009">
    <property type="entry name" value="Kinase-like_dom_sf"/>
</dbReference>
<dbReference type="InterPro" id="IPR002110">
    <property type="entry name" value="Ankyrin_rpt"/>
</dbReference>
<evidence type="ECO:0000256" key="3">
    <source>
        <dbReference type="PROSITE-ProRule" id="PRU00023"/>
    </source>
</evidence>
<dbReference type="EMBL" id="JAPUFD010000021">
    <property type="protein sequence ID" value="MDI1492831.1"/>
    <property type="molecule type" value="Genomic_DNA"/>
</dbReference>
<comment type="caution">
    <text evidence="6">The sequence shown here is derived from an EMBL/GenBank/DDBJ whole genome shotgun (WGS) entry which is preliminary data.</text>
</comment>
<name>A0AA43QUE5_9LECA</name>